<dbReference type="STRING" id="1317122.ATO12_11330"/>
<dbReference type="Proteomes" id="UP000023541">
    <property type="component" value="Unassembled WGS sequence"/>
</dbReference>
<dbReference type="SUPFAM" id="SSF56601">
    <property type="entry name" value="beta-lactamase/transpeptidase-like"/>
    <property type="match status" value="1"/>
</dbReference>
<keyword evidence="3" id="KW-1185">Reference proteome</keyword>
<dbReference type="RefSeq" id="WP_034240706.1">
    <property type="nucleotide sequence ID" value="NZ_AQRA01000003.1"/>
</dbReference>
<comment type="caution">
    <text evidence="2">The sequence shown here is derived from an EMBL/GenBank/DDBJ whole genome shotgun (WGS) entry which is preliminary data.</text>
</comment>
<gene>
    <name evidence="2" type="ORF">ATO12_11330</name>
</gene>
<dbReference type="eggNOG" id="COG1680">
    <property type="taxonomic scope" value="Bacteria"/>
</dbReference>
<dbReference type="PROSITE" id="PS51257">
    <property type="entry name" value="PROKAR_LIPOPROTEIN"/>
    <property type="match status" value="1"/>
</dbReference>
<dbReference type="Gene3D" id="3.40.710.10">
    <property type="entry name" value="DD-peptidase/beta-lactamase superfamily"/>
    <property type="match status" value="1"/>
</dbReference>
<dbReference type="AlphaFoldDB" id="A0A023BWI1"/>
<dbReference type="Pfam" id="PF00144">
    <property type="entry name" value="Beta-lactamase"/>
    <property type="match status" value="1"/>
</dbReference>
<accession>A0A023BWI1</accession>
<dbReference type="InterPro" id="IPR050491">
    <property type="entry name" value="AmpC-like"/>
</dbReference>
<protein>
    <recommendedName>
        <fullName evidence="1">Beta-lactamase-related domain-containing protein</fullName>
    </recommendedName>
</protein>
<feature type="domain" description="Beta-lactamase-related" evidence="1">
    <location>
        <begin position="60"/>
        <end position="375"/>
    </location>
</feature>
<evidence type="ECO:0000259" key="1">
    <source>
        <dbReference type="Pfam" id="PF00144"/>
    </source>
</evidence>
<dbReference type="InterPro" id="IPR012338">
    <property type="entry name" value="Beta-lactam/transpept-like"/>
</dbReference>
<name>A0A023BWI1_9FLAO</name>
<organism evidence="2 3">
    <name type="scientific">Aquimarina atlantica</name>
    <dbReference type="NCBI Taxonomy" id="1317122"/>
    <lineage>
        <taxon>Bacteria</taxon>
        <taxon>Pseudomonadati</taxon>
        <taxon>Bacteroidota</taxon>
        <taxon>Flavobacteriia</taxon>
        <taxon>Flavobacteriales</taxon>
        <taxon>Flavobacteriaceae</taxon>
        <taxon>Aquimarina</taxon>
    </lineage>
</organism>
<dbReference type="PANTHER" id="PTHR46825:SF15">
    <property type="entry name" value="BETA-LACTAMASE-RELATED DOMAIN-CONTAINING PROTEIN"/>
    <property type="match status" value="1"/>
</dbReference>
<dbReference type="EMBL" id="AQRA01000003">
    <property type="protein sequence ID" value="EZH74355.1"/>
    <property type="molecule type" value="Genomic_DNA"/>
</dbReference>
<dbReference type="OrthoDB" id="1522765at2"/>
<proteinExistence type="predicted"/>
<reference evidence="2 3" key="1">
    <citation type="submission" date="2014-04" db="EMBL/GenBank/DDBJ databases">
        <title>Aquimarina sp. 22II-S11-z7 Genome Sequencing.</title>
        <authorList>
            <person name="Lai Q."/>
        </authorList>
    </citation>
    <scope>NUCLEOTIDE SEQUENCE [LARGE SCALE GENOMIC DNA]</scope>
    <source>
        <strain evidence="2 3">22II-S11-z7</strain>
    </source>
</reference>
<evidence type="ECO:0000313" key="2">
    <source>
        <dbReference type="EMBL" id="EZH74355.1"/>
    </source>
</evidence>
<dbReference type="PANTHER" id="PTHR46825">
    <property type="entry name" value="D-ALANYL-D-ALANINE-CARBOXYPEPTIDASE/ENDOPEPTIDASE AMPH"/>
    <property type="match status" value="1"/>
</dbReference>
<sequence length="401" mass="45811">MKYFYVVFTLVFLVACTTSKPKERVVVIDEKPEISKKDSLSFFLEHYEKFFATNFNVSECPGAAVVVVKGDAVIYKKGFGVKEIHTQDSVDVNTVFRIASLSKGVTAVLAGNLVDRDELQWDQNVRESVKTFSLRDSEQADRLKVNHLLSHTTGLYPYTYTKLIQKGWSLEQIIRSFKRKGVVSKEGVDYEYQNAIFSVIEKIMENQTEKSFEILLKERVFAPAGMHTASSTYTAIRENDNVALPHKYNHYSKKYKVTEIHKNYYNVAAAGGINASISDMGEYLKVLLGYHPDIISKESLSDIFNPIICTSDEDTYVNLWDGVTDSYYAMGWRVLDYRGRRVLYHGGNVNQYKTQLLIDPDNDIGVCVLFNGPNPFNGPVIPTFLNYYDFYKEISQNQYVK</sequence>
<dbReference type="InterPro" id="IPR001466">
    <property type="entry name" value="Beta-lactam-related"/>
</dbReference>
<evidence type="ECO:0000313" key="3">
    <source>
        <dbReference type="Proteomes" id="UP000023541"/>
    </source>
</evidence>